<gene>
    <name evidence="2" type="ORF">BN1211_1156</name>
</gene>
<dbReference type="EMBL" id="CDQK01000001">
    <property type="protein sequence ID" value="CEP21129.1"/>
    <property type="molecule type" value="Genomic_DNA"/>
</dbReference>
<organism evidence="2 3">
    <name type="scientific">Cyberlindnera jadinii (strain ATCC 18201 / CBS 1600 / BCRC 20928 / JCM 3617 / NBRC 0987 / NRRL Y-1542)</name>
    <name type="common">Torula yeast</name>
    <name type="synonym">Candida utilis</name>
    <dbReference type="NCBI Taxonomy" id="983966"/>
    <lineage>
        <taxon>Eukaryota</taxon>
        <taxon>Fungi</taxon>
        <taxon>Dikarya</taxon>
        <taxon>Ascomycota</taxon>
        <taxon>Saccharomycotina</taxon>
        <taxon>Saccharomycetes</taxon>
        <taxon>Phaffomycetales</taxon>
        <taxon>Phaffomycetaceae</taxon>
        <taxon>Cyberlindnera</taxon>
    </lineage>
</organism>
<evidence type="ECO:0000256" key="1">
    <source>
        <dbReference type="SAM" id="MobiDB-lite"/>
    </source>
</evidence>
<dbReference type="AlphaFoldDB" id="A0A0H5CAZ0"/>
<reference evidence="3" key="1">
    <citation type="journal article" date="2015" name="J. Biotechnol.">
        <title>The structure of the Cyberlindnera jadinii genome and its relation to Candida utilis analyzed by the occurrence of single nucleotide polymorphisms.</title>
        <authorList>
            <person name="Rupp O."/>
            <person name="Brinkrolf K."/>
            <person name="Buerth C."/>
            <person name="Kunigo M."/>
            <person name="Schneider J."/>
            <person name="Jaenicke S."/>
            <person name="Goesmann A."/>
            <person name="Puehler A."/>
            <person name="Jaeger K.-E."/>
            <person name="Ernst J.F."/>
        </authorList>
    </citation>
    <scope>NUCLEOTIDE SEQUENCE [LARGE SCALE GENOMIC DNA]</scope>
    <source>
        <strain evidence="3">ATCC 18201 / CBS 1600 / BCRC 20928 / JCM 3617 / NBRC 0987 / NRRL Y-1542</strain>
    </source>
</reference>
<evidence type="ECO:0000313" key="2">
    <source>
        <dbReference type="EMBL" id="CEP21129.1"/>
    </source>
</evidence>
<accession>A0A0H5CAZ0</accession>
<dbReference type="Proteomes" id="UP000038830">
    <property type="component" value="Unassembled WGS sequence"/>
</dbReference>
<evidence type="ECO:0000313" key="3">
    <source>
        <dbReference type="Proteomes" id="UP000038830"/>
    </source>
</evidence>
<feature type="region of interest" description="Disordered" evidence="1">
    <location>
        <begin position="293"/>
        <end position="312"/>
    </location>
</feature>
<feature type="compositionally biased region" description="Basic and acidic residues" evidence="1">
    <location>
        <begin position="209"/>
        <end position="219"/>
    </location>
</feature>
<sequence>MFSTNVDNSREHGLKKTPLSVLDQRKQHKTKMQKTFQQFSQQSRRNAAAAAAAEQQGLYQLQEGFSSHEMMAPPRTQSIQSSPYRAQSFVSNRSSDHFLPPQPPIPQSMSPNGPLLQQGDWLIEPRSSKGSFVTDNTGYNYGTQSTRMSPGSWVDENSALREHIERLLVLEEENAQLREMNIQLREDNNLLLGHIQEQSQSQKQQNSSMRKDESEELKQLREQVELQDAELRKLSQNKAELEAQVAHLSENITKLKLVSKTSQDKKDKVIESLREDVQTLEKELDTLMNSQVSTTRDTSPMASPLSSSENVIKTPPTVCTEQFTSSFQSGKKDLKNQMQMTMNEDLVQDLLHTIRSLRQDRDLLQQENIWLCKSSEKDKRLLKALANAKNHKVKIRKGLTIVSHVDTLI</sequence>
<name>A0A0H5CAZ0_CYBJN</name>
<protein>
    <submittedName>
        <fullName evidence="2">Uncharacterized protein</fullName>
    </submittedName>
</protein>
<proteinExistence type="predicted"/>
<feature type="region of interest" description="Disordered" evidence="1">
    <location>
        <begin position="1"/>
        <end position="31"/>
    </location>
</feature>
<feature type="region of interest" description="Disordered" evidence="1">
    <location>
        <begin position="197"/>
        <end position="219"/>
    </location>
</feature>
<feature type="compositionally biased region" description="Low complexity" evidence="1">
    <location>
        <begin position="197"/>
        <end position="208"/>
    </location>
</feature>